<dbReference type="Pfam" id="PF22486">
    <property type="entry name" value="MATH_2"/>
    <property type="match status" value="1"/>
</dbReference>
<dbReference type="InterPro" id="IPR002083">
    <property type="entry name" value="MATH/TRAF_dom"/>
</dbReference>
<dbReference type="SUPFAM" id="SSF49599">
    <property type="entry name" value="TRAF domain-like"/>
    <property type="match status" value="1"/>
</dbReference>
<organism evidence="2">
    <name type="scientific">Amphimedon queenslandica</name>
    <name type="common">Sponge</name>
    <dbReference type="NCBI Taxonomy" id="400682"/>
    <lineage>
        <taxon>Eukaryota</taxon>
        <taxon>Metazoa</taxon>
        <taxon>Porifera</taxon>
        <taxon>Demospongiae</taxon>
        <taxon>Heteroscleromorpha</taxon>
        <taxon>Haplosclerida</taxon>
        <taxon>Niphatidae</taxon>
        <taxon>Amphimedon</taxon>
    </lineage>
</organism>
<evidence type="ECO:0000259" key="1">
    <source>
        <dbReference type="PROSITE" id="PS50144"/>
    </source>
</evidence>
<reference evidence="2" key="1">
    <citation type="submission" date="2017-05" db="UniProtKB">
        <authorList>
            <consortium name="EnsemblMetazoa"/>
        </authorList>
    </citation>
    <scope>IDENTIFICATION</scope>
</reference>
<proteinExistence type="predicted"/>
<dbReference type="Gene3D" id="2.60.210.10">
    <property type="entry name" value="Apoptosis, Tumor Necrosis Factor Receptor Associated Protein 2, Chain A"/>
    <property type="match status" value="1"/>
</dbReference>
<dbReference type="eggNOG" id="KOG0297">
    <property type="taxonomic scope" value="Eukaryota"/>
</dbReference>
<dbReference type="PROSITE" id="PS50144">
    <property type="entry name" value="MATH"/>
    <property type="match status" value="1"/>
</dbReference>
<dbReference type="PANTHER" id="PTHR10131:SF94">
    <property type="entry name" value="TNF RECEPTOR-ASSOCIATED FACTOR 4"/>
    <property type="match status" value="1"/>
</dbReference>
<evidence type="ECO:0000313" key="2">
    <source>
        <dbReference type="EnsemblMetazoa" id="Aqu2.1.12579_001"/>
    </source>
</evidence>
<feature type="domain" description="MATH" evidence="1">
    <location>
        <begin position="1"/>
        <end position="116"/>
    </location>
</feature>
<dbReference type="InterPro" id="IPR008974">
    <property type="entry name" value="TRAF-like"/>
</dbReference>
<dbReference type="GO" id="GO:0043122">
    <property type="term" value="P:regulation of canonical NF-kappaB signal transduction"/>
    <property type="evidence" value="ECO:0007669"/>
    <property type="project" value="TreeGrafter"/>
</dbReference>
<name>A0A1X7TDB5_AMPQE</name>
<dbReference type="OMA" id="CYNESTE"/>
<accession>A0A1X7TDB5</accession>
<dbReference type="EnsemblMetazoa" id="Aqu2.1.12579_001">
    <property type="protein sequence ID" value="Aqu2.1.12579_001"/>
    <property type="gene ID" value="Aqu2.1.12579"/>
</dbReference>
<dbReference type="PANTHER" id="PTHR10131">
    <property type="entry name" value="TNF RECEPTOR ASSOCIATED FACTOR"/>
    <property type="match status" value="1"/>
</dbReference>
<protein>
    <recommendedName>
        <fullName evidence="1">MATH domain-containing protein</fullName>
    </recommendedName>
</protein>
<dbReference type="AlphaFoldDB" id="A0A1X7TDB5"/>
<sequence>MSLNVLPNGQGTSKGMHLSFFVCLMAGEYDNSLEWPFQGEVTVELLNQLEDQNHKKITICYNESTEGPCKERVQSQEGRAKGWGRRRFISHEELEYNPTANCQYLKDDSLYFRVSVKAKVESAVYMYCNP</sequence>
<dbReference type="InParanoid" id="A0A1X7TDB5"/>
<dbReference type="OrthoDB" id="1630758at2759"/>